<keyword evidence="2" id="KW-1185">Reference proteome</keyword>
<reference evidence="1" key="1">
    <citation type="submission" date="2019-08" db="EMBL/GenBank/DDBJ databases">
        <title>The genome of the North American firefly Photinus pyralis.</title>
        <authorList>
            <consortium name="Photinus pyralis genome working group"/>
            <person name="Fallon T.R."/>
            <person name="Sander Lower S.E."/>
            <person name="Weng J.-K."/>
        </authorList>
    </citation>
    <scope>NUCLEOTIDE SEQUENCE</scope>
    <source>
        <strain evidence="1">TRF0915ILg1</strain>
        <tissue evidence="1">Whole body</tissue>
    </source>
</reference>
<dbReference type="Proteomes" id="UP000801492">
    <property type="component" value="Unassembled WGS sequence"/>
</dbReference>
<dbReference type="AlphaFoldDB" id="A0A8K0GIB5"/>
<organism evidence="1 2">
    <name type="scientific">Ignelater luminosus</name>
    <name type="common">Cucubano</name>
    <name type="synonym">Pyrophorus luminosus</name>
    <dbReference type="NCBI Taxonomy" id="2038154"/>
    <lineage>
        <taxon>Eukaryota</taxon>
        <taxon>Metazoa</taxon>
        <taxon>Ecdysozoa</taxon>
        <taxon>Arthropoda</taxon>
        <taxon>Hexapoda</taxon>
        <taxon>Insecta</taxon>
        <taxon>Pterygota</taxon>
        <taxon>Neoptera</taxon>
        <taxon>Endopterygota</taxon>
        <taxon>Coleoptera</taxon>
        <taxon>Polyphaga</taxon>
        <taxon>Elateriformia</taxon>
        <taxon>Elateroidea</taxon>
        <taxon>Elateridae</taxon>
        <taxon>Agrypninae</taxon>
        <taxon>Pyrophorini</taxon>
        <taxon>Ignelater</taxon>
    </lineage>
</organism>
<comment type="caution">
    <text evidence="1">The sequence shown here is derived from an EMBL/GenBank/DDBJ whole genome shotgun (WGS) entry which is preliminary data.</text>
</comment>
<sequence>MTDDILQTYFDDDGNMIFQEQYLEESTQEQVAIVNKKDAEAPIVKILEKLIEGQQNKEKQSIKQLADRFVIEKFDGKNISAHHWMEVFEKECARFNLVKNEEKIEIFRLFLEKSCID</sequence>
<evidence type="ECO:0000313" key="1">
    <source>
        <dbReference type="EMBL" id="KAF2902742.1"/>
    </source>
</evidence>
<protein>
    <submittedName>
        <fullName evidence="1">Uncharacterized protein</fullName>
    </submittedName>
</protein>
<name>A0A8K0GIB5_IGNLU</name>
<evidence type="ECO:0000313" key="2">
    <source>
        <dbReference type="Proteomes" id="UP000801492"/>
    </source>
</evidence>
<accession>A0A8K0GIB5</accession>
<dbReference type="EMBL" id="VTPC01001197">
    <property type="protein sequence ID" value="KAF2902742.1"/>
    <property type="molecule type" value="Genomic_DNA"/>
</dbReference>
<dbReference type="OrthoDB" id="6755820at2759"/>
<proteinExistence type="predicted"/>
<gene>
    <name evidence="1" type="ORF">ILUMI_03450</name>
</gene>